<reference evidence="5 6" key="1">
    <citation type="submission" date="2019-02" db="EMBL/GenBank/DDBJ databases">
        <title>Genomic Encyclopedia of Type Strains, Phase IV (KMG-IV): sequencing the most valuable type-strain genomes for metagenomic binning, comparative biology and taxonomic classification.</title>
        <authorList>
            <person name="Goeker M."/>
        </authorList>
    </citation>
    <scope>NUCLEOTIDE SEQUENCE [LARGE SCALE GENOMIC DNA]</scope>
    <source>
        <strain evidence="5 6">DSM 45622</strain>
    </source>
</reference>
<dbReference type="SUPFAM" id="SSF50974">
    <property type="entry name" value="Nitrous oxide reductase, N-terminal domain"/>
    <property type="match status" value="2"/>
</dbReference>
<organism evidence="5 6">
    <name type="scientific">Motilibacter rhizosphaerae</name>
    <dbReference type="NCBI Taxonomy" id="598652"/>
    <lineage>
        <taxon>Bacteria</taxon>
        <taxon>Bacillati</taxon>
        <taxon>Actinomycetota</taxon>
        <taxon>Actinomycetes</taxon>
        <taxon>Motilibacterales</taxon>
        <taxon>Motilibacteraceae</taxon>
        <taxon>Motilibacter</taxon>
    </lineage>
</organism>
<dbReference type="Pfam" id="PF10282">
    <property type="entry name" value="Lactonase"/>
    <property type="match status" value="1"/>
</dbReference>
<evidence type="ECO:0000256" key="3">
    <source>
        <dbReference type="SAM" id="MobiDB-lite"/>
    </source>
</evidence>
<dbReference type="InterPro" id="IPR019405">
    <property type="entry name" value="Lactonase_7-beta_prop"/>
</dbReference>
<dbReference type="PANTHER" id="PTHR47197:SF3">
    <property type="entry name" value="DIHYDRO-HEME D1 DEHYDROGENASE"/>
    <property type="match status" value="1"/>
</dbReference>
<dbReference type="Gene3D" id="2.130.10.10">
    <property type="entry name" value="YVTN repeat-like/Quinoprotein amine dehydrogenase"/>
    <property type="match status" value="2"/>
</dbReference>
<dbReference type="InterPro" id="IPR051200">
    <property type="entry name" value="Host-pathogen_enzymatic-act"/>
</dbReference>
<keyword evidence="6" id="KW-1185">Reference proteome</keyword>
<dbReference type="InterPro" id="IPR011045">
    <property type="entry name" value="N2O_reductase_N"/>
</dbReference>
<protein>
    <submittedName>
        <fullName evidence="5">Lactonase family protein with 7-bladed beta-propeller</fullName>
    </submittedName>
</protein>
<dbReference type="InterPro" id="IPR017850">
    <property type="entry name" value="Alkaline_phosphatase_core_sf"/>
</dbReference>
<keyword evidence="4" id="KW-0732">Signal</keyword>
<feature type="signal peptide" evidence="4">
    <location>
        <begin position="1"/>
        <end position="21"/>
    </location>
</feature>
<keyword evidence="2" id="KW-0843">Virulence</keyword>
<keyword evidence="1" id="KW-0378">Hydrolase</keyword>
<dbReference type="Pfam" id="PF04185">
    <property type="entry name" value="Phosphoesterase"/>
    <property type="match status" value="1"/>
</dbReference>
<dbReference type="PANTHER" id="PTHR47197">
    <property type="entry name" value="PROTEIN NIRF"/>
    <property type="match status" value="1"/>
</dbReference>
<proteinExistence type="predicted"/>
<accession>A0A4Q7NPA5</accession>
<gene>
    <name evidence="5" type="ORF">EV189_2330</name>
</gene>
<dbReference type="Proteomes" id="UP000293638">
    <property type="component" value="Unassembled WGS sequence"/>
</dbReference>
<dbReference type="InterPro" id="IPR007312">
    <property type="entry name" value="Phosphoesterase"/>
</dbReference>
<evidence type="ECO:0000313" key="5">
    <source>
        <dbReference type="EMBL" id="RZS86912.1"/>
    </source>
</evidence>
<evidence type="ECO:0000313" key="6">
    <source>
        <dbReference type="Proteomes" id="UP000293638"/>
    </source>
</evidence>
<dbReference type="GO" id="GO:0016788">
    <property type="term" value="F:hydrolase activity, acting on ester bonds"/>
    <property type="evidence" value="ECO:0007669"/>
    <property type="project" value="InterPro"/>
</dbReference>
<dbReference type="Gene3D" id="3.40.720.10">
    <property type="entry name" value="Alkaline Phosphatase, subunit A"/>
    <property type="match status" value="2"/>
</dbReference>
<dbReference type="RefSeq" id="WP_130493122.1">
    <property type="nucleotide sequence ID" value="NZ_SGXD01000003.1"/>
</dbReference>
<feature type="region of interest" description="Disordered" evidence="3">
    <location>
        <begin position="99"/>
        <end position="118"/>
    </location>
</feature>
<dbReference type="SUPFAM" id="SSF53649">
    <property type="entry name" value="Alkaline phosphatase-like"/>
    <property type="match status" value="1"/>
</dbReference>
<dbReference type="InterPro" id="IPR015943">
    <property type="entry name" value="WD40/YVTN_repeat-like_dom_sf"/>
</dbReference>
<evidence type="ECO:0000256" key="1">
    <source>
        <dbReference type="ARBA" id="ARBA00022801"/>
    </source>
</evidence>
<name>A0A4Q7NPA5_9ACTN</name>
<evidence type="ECO:0000256" key="2">
    <source>
        <dbReference type="ARBA" id="ARBA00023026"/>
    </source>
</evidence>
<dbReference type="EMBL" id="SGXD01000003">
    <property type="protein sequence ID" value="RZS86912.1"/>
    <property type="molecule type" value="Genomic_DNA"/>
</dbReference>
<feature type="chain" id="PRO_5038940541" evidence="4">
    <location>
        <begin position="22"/>
        <end position="1001"/>
    </location>
</feature>
<dbReference type="OrthoDB" id="145213at2"/>
<dbReference type="AlphaFoldDB" id="A0A4Q7NPA5"/>
<evidence type="ECO:0000256" key="4">
    <source>
        <dbReference type="SAM" id="SignalP"/>
    </source>
</evidence>
<comment type="caution">
    <text evidence="5">The sequence shown here is derived from an EMBL/GenBank/DDBJ whole genome shotgun (WGS) entry which is preliminary data.</text>
</comment>
<sequence length="1001" mass="105472">MRVRRLLPLSAALALPGLALAPSLLPGGASAGTGPAPLHGAQLAALGSPARSVPGPDGPNLFSATLPNGRRITPAGRSIQVGQNPLNSVLTPDGHFLVTSNSDERNTPPKVGTIIDPADRKRGSGAALSSYALSIVDTTTMTVVASVTPPKTNYPHPGSTSNGRVDSDASNGLFLGVAVQANPDGTPGYRVFASGGVADVVYVYSVGADGTIAAAPQQIPLPVPTDTTQATYGMAAPGWLTLSADKQTLYVVNNNGNSVTPVDLRTFTPGTPVPVGYFPYAALQVKDKLFVSNWGVTTRTFADGQGTVDPKTGVATHAFTTKIGGGTTNRFANPDTDPAKSSSLSVLDLASGLTAKTSVSLARPIDGINVVGGTHPSALAYAAKRGKQAVYVADANEDAIAVVDPTSEKLLRRVLLPVPTLPGAVQGGEGTGPTTFGLTPNALAVSPDQKTLYAAEAGLNSIAVYDLKDPTAPSFRGRIPTGWYPVGVTVSPDGSQLYVTNAKGAGAPYHYQGTYVSPGVYTNPDVNWFYGSVQKVDLSRINLPRSTAQVVKNTVVKKAADTAKLGVLQKNLKHVVFILRENKSYDTYFGDDAVLNGRGARGNPDYAQYGPYVRNAKSLAETFNVGDNNYADSEESNAGHSFALAGTSTDYQQKTLLSRFQRPLVNIKNEDPEDYPLQGYIYNAMARNGKSYRDYGDNIRISGYDDGSSNDFCSDDPKPGCSNATYNTIADTTSPTAGLGGTYSETLPALKVLGGHLDENYPGWNLRISDQRRAKEFISDYGSLVSKGTAPQFASVWLPGDHTGGCATPTTKCTPNQEVADNDVALGQIIDYLTHSPIWKDTAIFLTQDDAQSSPDHINAHRTYTTVISPYAVRGQVVHDFGSTVSVPKTIEEILDLPAMSYGDLLANDLLGYFTTKPDLTPWSPVATQAAAHVPAEVAKVWSLASKLPTGTYDTGTGQLQKLTSVYFQSLALSKHKAALSAPAYAKQQAALYAKAERIVS</sequence>